<evidence type="ECO:0000313" key="2">
    <source>
        <dbReference type="Proteomes" id="UP000279307"/>
    </source>
</evidence>
<proteinExistence type="predicted"/>
<protein>
    <submittedName>
        <fullName evidence="1">Uncharacterized protein</fullName>
    </submittedName>
</protein>
<dbReference type="EMBL" id="QOIP01000008">
    <property type="protein sequence ID" value="RLU19817.1"/>
    <property type="molecule type" value="Genomic_DNA"/>
</dbReference>
<dbReference type="AlphaFoldDB" id="A0A3L8DHB8"/>
<name>A0A3L8DHB8_OOCBI</name>
<comment type="caution">
    <text evidence="1">The sequence shown here is derived from an EMBL/GenBank/DDBJ whole genome shotgun (WGS) entry which is preliminary data.</text>
</comment>
<reference evidence="1 2" key="1">
    <citation type="journal article" date="2018" name="Genome Res.">
        <title>The genomic architecture and molecular evolution of ant odorant receptors.</title>
        <authorList>
            <person name="McKenzie S.K."/>
            <person name="Kronauer D.J.C."/>
        </authorList>
    </citation>
    <scope>NUCLEOTIDE SEQUENCE [LARGE SCALE GENOMIC DNA]</scope>
    <source>
        <strain evidence="1">Clonal line C1</strain>
    </source>
</reference>
<organism evidence="1 2">
    <name type="scientific">Ooceraea biroi</name>
    <name type="common">Clonal raider ant</name>
    <name type="synonym">Cerapachys biroi</name>
    <dbReference type="NCBI Taxonomy" id="2015173"/>
    <lineage>
        <taxon>Eukaryota</taxon>
        <taxon>Metazoa</taxon>
        <taxon>Ecdysozoa</taxon>
        <taxon>Arthropoda</taxon>
        <taxon>Hexapoda</taxon>
        <taxon>Insecta</taxon>
        <taxon>Pterygota</taxon>
        <taxon>Neoptera</taxon>
        <taxon>Endopterygota</taxon>
        <taxon>Hymenoptera</taxon>
        <taxon>Apocrita</taxon>
        <taxon>Aculeata</taxon>
        <taxon>Formicoidea</taxon>
        <taxon>Formicidae</taxon>
        <taxon>Dorylinae</taxon>
        <taxon>Ooceraea</taxon>
    </lineage>
</organism>
<accession>A0A3L8DHB8</accession>
<evidence type="ECO:0000313" key="1">
    <source>
        <dbReference type="EMBL" id="RLU19817.1"/>
    </source>
</evidence>
<sequence>MSTLGLFGPTILFSRLTLATLVFS</sequence>
<dbReference type="Proteomes" id="UP000279307">
    <property type="component" value="Chromosome 8"/>
</dbReference>
<gene>
    <name evidence="1" type="ORF">DMN91_008376</name>
</gene>